<organism evidence="1 2">
    <name type="scientific">Pseudomonas veronii 1YdBTEX2</name>
    <dbReference type="NCBI Taxonomy" id="1295141"/>
    <lineage>
        <taxon>Bacteria</taxon>
        <taxon>Pseudomonadati</taxon>
        <taxon>Pseudomonadota</taxon>
        <taxon>Gammaproteobacteria</taxon>
        <taxon>Pseudomonadales</taxon>
        <taxon>Pseudomonadaceae</taxon>
        <taxon>Pseudomonas</taxon>
    </lineage>
</organism>
<evidence type="ECO:0000313" key="2">
    <source>
        <dbReference type="Proteomes" id="UP000245431"/>
    </source>
</evidence>
<evidence type="ECO:0000313" key="1">
    <source>
        <dbReference type="EMBL" id="SBW84556.1"/>
    </source>
</evidence>
<proteinExistence type="predicted"/>
<name>A0A1D3K8A1_PSEVE</name>
<protein>
    <submittedName>
        <fullName evidence="1">Uncharacterized protein</fullName>
    </submittedName>
</protein>
<reference evidence="2" key="1">
    <citation type="submission" date="2016-07" db="EMBL/GenBank/DDBJ databases">
        <authorList>
            <person name="Florea S."/>
            <person name="Webb J.S."/>
            <person name="Jaromczyk J."/>
            <person name="Schardl C.L."/>
        </authorList>
    </citation>
    <scope>NUCLEOTIDE SEQUENCE [LARGE SCALE GENOMIC DNA]</scope>
    <source>
        <strain evidence="2">1YdBTEX2</strain>
    </source>
</reference>
<sequence length="131" mass="14471">MVDELANHPKDVWTFFNQAKGAINLAKELGLLNAAMSVELTQMATEVRLSISVEPEPVSSENIQQLNEMLAQIKTDSANAWARFRAFEAILEGHLDFYLISSESAEKYLTAGTKARDASIIESPMPETKNA</sequence>
<accession>A0A1D3K8A1</accession>
<dbReference type="Proteomes" id="UP000245431">
    <property type="component" value="Chromosome PVE_r2"/>
</dbReference>
<gene>
    <name evidence="1" type="ORF">PVE_R2G0530</name>
</gene>
<dbReference type="EMBL" id="LT599584">
    <property type="protein sequence ID" value="SBW84556.1"/>
    <property type="molecule type" value="Genomic_DNA"/>
</dbReference>
<dbReference type="AlphaFoldDB" id="A0A1D3K8A1"/>